<protein>
    <submittedName>
        <fullName evidence="1">Uncharacterized protein</fullName>
    </submittedName>
</protein>
<keyword evidence="2" id="KW-1185">Reference proteome</keyword>
<proteinExistence type="predicted"/>
<name>A0A0L6V9Q5_9BASI</name>
<evidence type="ECO:0000313" key="1">
    <source>
        <dbReference type="EMBL" id="KNZ57297.1"/>
    </source>
</evidence>
<dbReference type="AlphaFoldDB" id="A0A0L6V9Q5"/>
<comment type="caution">
    <text evidence="1">The sequence shown here is derived from an EMBL/GenBank/DDBJ whole genome shotgun (WGS) entry which is preliminary data.</text>
</comment>
<dbReference type="VEuPathDB" id="FungiDB:VP01_2190g2"/>
<dbReference type="EMBL" id="LAVV01007048">
    <property type="protein sequence ID" value="KNZ57297.1"/>
    <property type="molecule type" value="Genomic_DNA"/>
</dbReference>
<accession>A0A0L6V9Q5</accession>
<reference evidence="1 2" key="1">
    <citation type="submission" date="2015-08" db="EMBL/GenBank/DDBJ databases">
        <title>Next Generation Sequencing and Analysis of the Genome of Puccinia sorghi L Schw, the Causal Agent of Maize Common Rust.</title>
        <authorList>
            <person name="Rochi L."/>
            <person name="Burguener G."/>
            <person name="Darino M."/>
            <person name="Turjanski A."/>
            <person name="Kreff E."/>
            <person name="Dieguez M.J."/>
            <person name="Sacco F."/>
        </authorList>
    </citation>
    <scope>NUCLEOTIDE SEQUENCE [LARGE SCALE GENOMIC DNA]</scope>
    <source>
        <strain evidence="1 2">RO10H11247</strain>
    </source>
</reference>
<evidence type="ECO:0000313" key="2">
    <source>
        <dbReference type="Proteomes" id="UP000037035"/>
    </source>
</evidence>
<sequence length="359" mass="39889">MMVLCIDYNDEMLVHSPLYSFGQALAQFILGPFNTIFNPHVTFFFKCLPWSKAHITKRNYENFMLQGIKSCVKGTNPLAHCAGLFVFFPYALHHPESHLGFPQLGDYLQPSAPLYIPQLAIYYLNHNILLTLKYFNHPQIITVPSKSHSHCQPQPIHHRRCPPPIDFLLPAFFPAHPLSPIHHQLWPLPLSAPRCRLFARSLPYSLSPTNWLTFAGHSNRSGSTPTSVPPFICSSVASCFPAAYPYSPSTALSSSPSPTTLPATLSFPAQLSASHRLIPSIHPPTACRPVHCGKGRPSLNVSHPLTQLQRLSLLLEKSRRHPVPPTPGHFVTSTTPPHLAPSNTMVALNAHLDEMMCPP</sequence>
<organism evidence="1 2">
    <name type="scientific">Puccinia sorghi</name>
    <dbReference type="NCBI Taxonomy" id="27349"/>
    <lineage>
        <taxon>Eukaryota</taxon>
        <taxon>Fungi</taxon>
        <taxon>Dikarya</taxon>
        <taxon>Basidiomycota</taxon>
        <taxon>Pucciniomycotina</taxon>
        <taxon>Pucciniomycetes</taxon>
        <taxon>Pucciniales</taxon>
        <taxon>Pucciniaceae</taxon>
        <taxon>Puccinia</taxon>
    </lineage>
</organism>
<dbReference type="Proteomes" id="UP000037035">
    <property type="component" value="Unassembled WGS sequence"/>
</dbReference>
<gene>
    <name evidence="1" type="ORF">VP01_2190g2</name>
</gene>